<dbReference type="InterPro" id="IPR027417">
    <property type="entry name" value="P-loop_NTPase"/>
</dbReference>
<dbReference type="Proteomes" id="UP000197174">
    <property type="component" value="Unassembled WGS sequence"/>
</dbReference>
<dbReference type="PROSITE" id="PS50893">
    <property type="entry name" value="ABC_TRANSPORTER_2"/>
    <property type="match status" value="1"/>
</dbReference>
<name>A0A246RMB0_9ACTN</name>
<dbReference type="AlphaFoldDB" id="A0A246RMB0"/>
<sequence length="281" mass="29368">MATRPARDLTGGVDDPAGATTGAEDPVRQTGPAGTATGPAGAAAVLTARAVRRAFDGRPVLAGVDLTIAAGEVVALLGGSGSGKSTLLRVLAGLDADATGETRLRGTAAVVFQEHRLLPWKRVGDNVALGLTGPDVRARVDRALAEVGLADRRRAWPAELSGGQAQRVAVARALVREPDLLLLDEPFGALDALTRLRMQSLLRRLRAEHGFAALLVTHDVEEALLLADRILLLDGGVIAEEIPVDLGPADHRAERPARSPDQPGFGALRRRLLDRLGVPAV</sequence>
<evidence type="ECO:0000256" key="2">
    <source>
        <dbReference type="ARBA" id="ARBA00022475"/>
    </source>
</evidence>
<protein>
    <submittedName>
        <fullName evidence="9">Aliphatic sulfonate ABC transporter ATP-binding protein</fullName>
    </submittedName>
</protein>
<evidence type="ECO:0000256" key="1">
    <source>
        <dbReference type="ARBA" id="ARBA00022448"/>
    </source>
</evidence>
<dbReference type="PANTHER" id="PTHR42788:SF17">
    <property type="entry name" value="ALIPHATIC SULFONATES IMPORT ATP-BINDING PROTEIN SSUB"/>
    <property type="match status" value="1"/>
</dbReference>
<feature type="domain" description="ABC transporter" evidence="8">
    <location>
        <begin position="46"/>
        <end position="260"/>
    </location>
</feature>
<dbReference type="InterPro" id="IPR017871">
    <property type="entry name" value="ABC_transporter-like_CS"/>
</dbReference>
<comment type="caution">
    <text evidence="9">The sequence shown here is derived from an EMBL/GenBank/DDBJ whole genome shotgun (WGS) entry which is preliminary data.</text>
</comment>
<keyword evidence="4 9" id="KW-0067">ATP-binding</keyword>
<evidence type="ECO:0000259" key="8">
    <source>
        <dbReference type="PROSITE" id="PS50893"/>
    </source>
</evidence>
<evidence type="ECO:0000313" key="9">
    <source>
        <dbReference type="EMBL" id="OWV07971.1"/>
    </source>
</evidence>
<evidence type="ECO:0000256" key="7">
    <source>
        <dbReference type="SAM" id="MobiDB-lite"/>
    </source>
</evidence>
<dbReference type="OrthoDB" id="3210486at2"/>
<dbReference type="PANTHER" id="PTHR42788">
    <property type="entry name" value="TAURINE IMPORT ATP-BINDING PROTEIN-RELATED"/>
    <property type="match status" value="1"/>
</dbReference>
<gene>
    <name evidence="9" type="ORF">B5D80_13040</name>
</gene>
<dbReference type="SMART" id="SM00382">
    <property type="entry name" value="AAA"/>
    <property type="match status" value="1"/>
</dbReference>
<accession>A0A246RMB0</accession>
<evidence type="ECO:0000256" key="4">
    <source>
        <dbReference type="ARBA" id="ARBA00022840"/>
    </source>
</evidence>
<evidence type="ECO:0000313" key="10">
    <source>
        <dbReference type="Proteomes" id="UP000197174"/>
    </source>
</evidence>
<feature type="compositionally biased region" description="Low complexity" evidence="7">
    <location>
        <begin position="28"/>
        <end position="39"/>
    </location>
</feature>
<feature type="region of interest" description="Disordered" evidence="7">
    <location>
        <begin position="1"/>
        <end position="39"/>
    </location>
</feature>
<keyword evidence="5" id="KW-1278">Translocase</keyword>
<dbReference type="GO" id="GO:0005524">
    <property type="term" value="F:ATP binding"/>
    <property type="evidence" value="ECO:0007669"/>
    <property type="project" value="UniProtKB-KW"/>
</dbReference>
<dbReference type="EMBL" id="MZMV01000018">
    <property type="protein sequence ID" value="OWV07971.1"/>
    <property type="molecule type" value="Genomic_DNA"/>
</dbReference>
<keyword evidence="6" id="KW-0472">Membrane</keyword>
<organism evidence="9 10">
    <name type="scientific">Micromonospora wenchangensis</name>
    <dbReference type="NCBI Taxonomy" id="1185415"/>
    <lineage>
        <taxon>Bacteria</taxon>
        <taxon>Bacillati</taxon>
        <taxon>Actinomycetota</taxon>
        <taxon>Actinomycetes</taxon>
        <taxon>Micromonosporales</taxon>
        <taxon>Micromonosporaceae</taxon>
        <taxon>Micromonospora</taxon>
    </lineage>
</organism>
<dbReference type="InterPro" id="IPR050166">
    <property type="entry name" value="ABC_transporter_ATP-bind"/>
</dbReference>
<dbReference type="Gene3D" id="3.40.50.300">
    <property type="entry name" value="P-loop containing nucleotide triphosphate hydrolases"/>
    <property type="match status" value="1"/>
</dbReference>
<proteinExistence type="predicted"/>
<dbReference type="InterPro" id="IPR003593">
    <property type="entry name" value="AAA+_ATPase"/>
</dbReference>
<keyword evidence="10" id="KW-1185">Reference proteome</keyword>
<keyword evidence="2" id="KW-1003">Cell membrane</keyword>
<reference evidence="9 10" key="1">
    <citation type="submission" date="2017-03" db="EMBL/GenBank/DDBJ databases">
        <title>Whole genome sequence of Micromonospora wenchangensis, isolated from mangrove soil.</title>
        <authorList>
            <person name="Yang H."/>
        </authorList>
    </citation>
    <scope>NUCLEOTIDE SEQUENCE [LARGE SCALE GENOMIC DNA]</scope>
    <source>
        <strain evidence="9 10">CCTCC AA 2012002</strain>
    </source>
</reference>
<keyword evidence="3" id="KW-0547">Nucleotide-binding</keyword>
<evidence type="ECO:0000256" key="3">
    <source>
        <dbReference type="ARBA" id="ARBA00022741"/>
    </source>
</evidence>
<dbReference type="SUPFAM" id="SSF52540">
    <property type="entry name" value="P-loop containing nucleoside triphosphate hydrolases"/>
    <property type="match status" value="1"/>
</dbReference>
<dbReference type="PROSITE" id="PS00211">
    <property type="entry name" value="ABC_TRANSPORTER_1"/>
    <property type="match status" value="1"/>
</dbReference>
<keyword evidence="1" id="KW-0813">Transport</keyword>
<dbReference type="Pfam" id="PF00005">
    <property type="entry name" value="ABC_tran"/>
    <property type="match status" value="1"/>
</dbReference>
<dbReference type="RefSeq" id="WP_088644113.1">
    <property type="nucleotide sequence ID" value="NZ_MZMV01000018.1"/>
</dbReference>
<evidence type="ECO:0000256" key="5">
    <source>
        <dbReference type="ARBA" id="ARBA00022967"/>
    </source>
</evidence>
<evidence type="ECO:0000256" key="6">
    <source>
        <dbReference type="ARBA" id="ARBA00023136"/>
    </source>
</evidence>
<dbReference type="InterPro" id="IPR003439">
    <property type="entry name" value="ABC_transporter-like_ATP-bd"/>
</dbReference>
<dbReference type="GO" id="GO:0016887">
    <property type="term" value="F:ATP hydrolysis activity"/>
    <property type="evidence" value="ECO:0007669"/>
    <property type="project" value="InterPro"/>
</dbReference>